<feature type="transmembrane region" description="Helical" evidence="1">
    <location>
        <begin position="31"/>
        <end position="51"/>
    </location>
</feature>
<proteinExistence type="predicted"/>
<reference evidence="2" key="1">
    <citation type="journal article" date="2010" name="Science">
        <title>Plasticity of animal genome architecture unmasked by rapid evolution of a pelagic tunicate.</title>
        <authorList>
            <person name="Denoeud F."/>
            <person name="Henriet S."/>
            <person name="Mungpakdee S."/>
            <person name="Aury J.M."/>
            <person name="Da Silva C."/>
            <person name="Brinkmann H."/>
            <person name="Mikhaleva J."/>
            <person name="Olsen L.C."/>
            <person name="Jubin C."/>
            <person name="Canestro C."/>
            <person name="Bouquet J.M."/>
            <person name="Danks G."/>
            <person name="Poulain J."/>
            <person name="Campsteijn C."/>
            <person name="Adamski M."/>
            <person name="Cross I."/>
            <person name="Yadetie F."/>
            <person name="Muffato M."/>
            <person name="Louis A."/>
            <person name="Butcher S."/>
            <person name="Tsagkogeorga G."/>
            <person name="Konrad A."/>
            <person name="Singh S."/>
            <person name="Jensen M.F."/>
            <person name="Cong E.H."/>
            <person name="Eikeseth-Otteraa H."/>
            <person name="Noel B."/>
            <person name="Anthouard V."/>
            <person name="Porcel B.M."/>
            <person name="Kachouri-Lafond R."/>
            <person name="Nishino A."/>
            <person name="Ugolini M."/>
            <person name="Chourrout P."/>
            <person name="Nishida H."/>
            <person name="Aasland R."/>
            <person name="Huzurbazar S."/>
            <person name="Westhof E."/>
            <person name="Delsuc F."/>
            <person name="Lehrach H."/>
            <person name="Reinhardt R."/>
            <person name="Weissenbach J."/>
            <person name="Roy S.W."/>
            <person name="Artiguenave F."/>
            <person name="Postlethwait J.H."/>
            <person name="Manak J.R."/>
            <person name="Thompson E.M."/>
            <person name="Jaillon O."/>
            <person name="Du Pasquier L."/>
            <person name="Boudinot P."/>
            <person name="Liberles D.A."/>
            <person name="Volff J.N."/>
            <person name="Philippe H."/>
            <person name="Lenhard B."/>
            <person name="Roest Crollius H."/>
            <person name="Wincker P."/>
            <person name="Chourrout D."/>
        </authorList>
    </citation>
    <scope>NUCLEOTIDE SEQUENCE [LARGE SCALE GENOMIC DNA]</scope>
</reference>
<dbReference type="AlphaFoldDB" id="E4YKC7"/>
<gene>
    <name evidence="2" type="ORF">GSOID_T00028413001</name>
</gene>
<keyword evidence="1" id="KW-0812">Transmembrane</keyword>
<protein>
    <submittedName>
        <fullName evidence="2">Uncharacterized protein</fullName>
    </submittedName>
</protein>
<keyword evidence="1" id="KW-0472">Membrane</keyword>
<keyword evidence="1" id="KW-1133">Transmembrane helix</keyword>
<organism evidence="2">
    <name type="scientific">Oikopleura dioica</name>
    <name type="common">Tunicate</name>
    <dbReference type="NCBI Taxonomy" id="34765"/>
    <lineage>
        <taxon>Eukaryota</taxon>
        <taxon>Metazoa</taxon>
        <taxon>Chordata</taxon>
        <taxon>Tunicata</taxon>
        <taxon>Appendicularia</taxon>
        <taxon>Copelata</taxon>
        <taxon>Oikopleuridae</taxon>
        <taxon>Oikopleura</taxon>
    </lineage>
</organism>
<accession>E4YKC7</accession>
<sequence>MSNNSDTVSNISRDDLNESGYQEVRNSKRRVWVVAGSVTFVVLCTIMAVTLPPALKVEKTTSTAFSSTTTSTDATGTFSTLSTTATISIFSSTAEWPENITTTSKNNDKATFASTVLSSSTFPTTPETDTTTQALLPVTAERTLVQSTAITEIPDTSTTLKPPFMYTTSYETTTVSIVETEAECEFINELLELDICLLDQRYPLKHCNKNNLGS</sequence>
<evidence type="ECO:0000256" key="1">
    <source>
        <dbReference type="SAM" id="Phobius"/>
    </source>
</evidence>
<evidence type="ECO:0000313" key="2">
    <source>
        <dbReference type="EMBL" id="CBY35938.1"/>
    </source>
</evidence>
<name>E4YKC7_OIKDI</name>
<dbReference type="Proteomes" id="UP000011014">
    <property type="component" value="Unassembled WGS sequence"/>
</dbReference>
<dbReference type="EMBL" id="FN654698">
    <property type="protein sequence ID" value="CBY35938.1"/>
    <property type="molecule type" value="Genomic_DNA"/>
</dbReference>